<proteinExistence type="predicted"/>
<dbReference type="Gene3D" id="3.10.560.10">
    <property type="entry name" value="Outer membrane lipoprotein wza domain like"/>
    <property type="match status" value="1"/>
</dbReference>
<feature type="domain" description="Polysaccharide export protein N-terminal" evidence="3">
    <location>
        <begin position="76"/>
        <end position="147"/>
    </location>
</feature>
<dbReference type="Gene3D" id="3.30.1950.10">
    <property type="entry name" value="wza like domain"/>
    <property type="match status" value="1"/>
</dbReference>
<evidence type="ECO:0000259" key="3">
    <source>
        <dbReference type="Pfam" id="PF02563"/>
    </source>
</evidence>
<evidence type="ECO:0000313" key="5">
    <source>
        <dbReference type="EMBL" id="XBH15789.1"/>
    </source>
</evidence>
<dbReference type="InterPro" id="IPR049712">
    <property type="entry name" value="Poly_export"/>
</dbReference>
<keyword evidence="1" id="KW-0732">Signal</keyword>
<dbReference type="Pfam" id="PF02563">
    <property type="entry name" value="Poly_export"/>
    <property type="match status" value="1"/>
</dbReference>
<dbReference type="PANTHER" id="PTHR33619">
    <property type="entry name" value="POLYSACCHARIDE EXPORT PROTEIN GFCE-RELATED"/>
    <property type="match status" value="1"/>
</dbReference>
<organism evidence="5">
    <name type="scientific">Telmatobacter sp. DSM 110680</name>
    <dbReference type="NCBI Taxonomy" id="3036704"/>
    <lineage>
        <taxon>Bacteria</taxon>
        <taxon>Pseudomonadati</taxon>
        <taxon>Acidobacteriota</taxon>
        <taxon>Terriglobia</taxon>
        <taxon>Terriglobales</taxon>
        <taxon>Acidobacteriaceae</taxon>
        <taxon>Telmatobacter</taxon>
    </lineage>
</organism>
<dbReference type="InterPro" id="IPR019554">
    <property type="entry name" value="Soluble_ligand-bd"/>
</dbReference>
<protein>
    <submittedName>
        <fullName evidence="5">Polysaccharide biosynthesis/export family protein</fullName>
    </submittedName>
</protein>
<dbReference type="AlphaFoldDB" id="A0AAU7DEN6"/>
<dbReference type="GO" id="GO:0015159">
    <property type="term" value="F:polysaccharide transmembrane transporter activity"/>
    <property type="evidence" value="ECO:0007669"/>
    <property type="project" value="InterPro"/>
</dbReference>
<feature type="region of interest" description="Disordered" evidence="2">
    <location>
        <begin position="38"/>
        <end position="64"/>
    </location>
</feature>
<feature type="domain" description="Soluble ligand binding" evidence="4">
    <location>
        <begin position="155"/>
        <end position="197"/>
    </location>
</feature>
<name>A0AAU7DEN6_9BACT</name>
<feature type="domain" description="Soluble ligand binding" evidence="4">
    <location>
        <begin position="236"/>
        <end position="290"/>
    </location>
</feature>
<dbReference type="EMBL" id="CP121196">
    <property type="protein sequence ID" value="XBH15789.1"/>
    <property type="molecule type" value="Genomic_DNA"/>
</dbReference>
<dbReference type="InterPro" id="IPR003715">
    <property type="entry name" value="Poly_export_N"/>
</dbReference>
<gene>
    <name evidence="5" type="ORF">P8935_14550</name>
</gene>
<dbReference type="PANTHER" id="PTHR33619:SF3">
    <property type="entry name" value="POLYSACCHARIDE EXPORT PROTEIN GFCE-RELATED"/>
    <property type="match status" value="1"/>
</dbReference>
<accession>A0AAU7DEN6</accession>
<evidence type="ECO:0000256" key="2">
    <source>
        <dbReference type="SAM" id="MobiDB-lite"/>
    </source>
</evidence>
<dbReference type="RefSeq" id="WP_348261020.1">
    <property type="nucleotide sequence ID" value="NZ_CP121196.1"/>
</dbReference>
<dbReference type="Pfam" id="PF10531">
    <property type="entry name" value="SLBB"/>
    <property type="match status" value="2"/>
</dbReference>
<feature type="compositionally biased region" description="Polar residues" evidence="2">
    <location>
        <begin position="38"/>
        <end position="50"/>
    </location>
</feature>
<sequence>MLNSMTSSHFSIEKTGLGALALGMLLALGTQPASIAQATQPNGNQQTAPTQPEGRIAPSATTPSSLVSVPEDFASLKLGPGFLLNVLVYDEPDFSGPARVDSEGNVNIAFLKPVHIGGDTVAQAKQALEKAFKDQGILKNPQISIDVQQFATTSATVIGEVQTPGKVELLAPHSLLEVIGMTGGETQLAGNEIEVKRADGDPPTKSYHYSRGGDASEIRDVMVHPGDTIIVKRAGVVYVLGAVNRPGGYAMQEQGELNVAQAISLAQGLALQAKVGALRVVQKQSDGKIVEIPISYKKIMDGKEAPLMLSAGDIVYVPVSRMKTVLSSTTGVVAQTTSAAIYVTR</sequence>
<evidence type="ECO:0000256" key="1">
    <source>
        <dbReference type="ARBA" id="ARBA00022729"/>
    </source>
</evidence>
<evidence type="ECO:0000259" key="4">
    <source>
        <dbReference type="Pfam" id="PF10531"/>
    </source>
</evidence>
<reference evidence="5" key="1">
    <citation type="submission" date="2023-03" db="EMBL/GenBank/DDBJ databases">
        <title>Edaphobacter sp.</title>
        <authorList>
            <person name="Huber K.J."/>
            <person name="Papendorf J."/>
            <person name="Pilke C."/>
            <person name="Bunk B."/>
            <person name="Sproeer C."/>
            <person name="Pester M."/>
        </authorList>
    </citation>
    <scope>NUCLEOTIDE SEQUENCE</scope>
    <source>
        <strain evidence="5">DSM 110680</strain>
    </source>
</reference>